<evidence type="ECO:0000313" key="3">
    <source>
        <dbReference type="Proteomes" id="UP000235145"/>
    </source>
</evidence>
<keyword evidence="1" id="KW-1133">Transmembrane helix</keyword>
<evidence type="ECO:0000256" key="1">
    <source>
        <dbReference type="SAM" id="Phobius"/>
    </source>
</evidence>
<gene>
    <name evidence="2" type="ORF">LSAT_V11C400162450</name>
</gene>
<keyword evidence="1" id="KW-0812">Transmembrane</keyword>
<accession>A0A9R1XGD4</accession>
<dbReference type="Proteomes" id="UP000235145">
    <property type="component" value="Unassembled WGS sequence"/>
</dbReference>
<keyword evidence="3" id="KW-1185">Reference proteome</keyword>
<keyword evidence="1" id="KW-0472">Membrane</keyword>
<comment type="caution">
    <text evidence="2">The sequence shown here is derived from an EMBL/GenBank/DDBJ whole genome shotgun (WGS) entry which is preliminary data.</text>
</comment>
<dbReference type="InterPro" id="IPR006461">
    <property type="entry name" value="PLAC_motif_containing"/>
</dbReference>
<sequence>MERILNPRLNCMGFGFLIVYVLFICNNMSFTWNSLQNTSCTHMISMDIFLYEPCNDCLVPFCCEPCAMCQEYRELKYRGFDMSLGWHGNTDRQNGGVVMPEFAFMEMKH</sequence>
<proteinExistence type="predicted"/>
<organism evidence="2 3">
    <name type="scientific">Lactuca sativa</name>
    <name type="common">Garden lettuce</name>
    <dbReference type="NCBI Taxonomy" id="4236"/>
    <lineage>
        <taxon>Eukaryota</taxon>
        <taxon>Viridiplantae</taxon>
        <taxon>Streptophyta</taxon>
        <taxon>Embryophyta</taxon>
        <taxon>Tracheophyta</taxon>
        <taxon>Spermatophyta</taxon>
        <taxon>Magnoliopsida</taxon>
        <taxon>eudicotyledons</taxon>
        <taxon>Gunneridae</taxon>
        <taxon>Pentapetalae</taxon>
        <taxon>asterids</taxon>
        <taxon>campanulids</taxon>
        <taxon>Asterales</taxon>
        <taxon>Asteraceae</taxon>
        <taxon>Cichorioideae</taxon>
        <taxon>Cichorieae</taxon>
        <taxon>Lactucinae</taxon>
        <taxon>Lactuca</taxon>
    </lineage>
</organism>
<dbReference type="AlphaFoldDB" id="A0A9R1XGD4"/>
<dbReference type="PANTHER" id="PTHR15907">
    <property type="entry name" value="DUF614 FAMILY PROTEIN-RELATED"/>
    <property type="match status" value="1"/>
</dbReference>
<evidence type="ECO:0000313" key="2">
    <source>
        <dbReference type="EMBL" id="KAJ0211614.1"/>
    </source>
</evidence>
<protein>
    <submittedName>
        <fullName evidence="2">Uncharacterized protein</fullName>
    </submittedName>
</protein>
<dbReference type="EMBL" id="NBSK02000004">
    <property type="protein sequence ID" value="KAJ0211614.1"/>
    <property type="molecule type" value="Genomic_DNA"/>
</dbReference>
<name>A0A9R1XGD4_LACSA</name>
<reference evidence="2 3" key="1">
    <citation type="journal article" date="2017" name="Nat. Commun.">
        <title>Genome assembly with in vitro proximity ligation data and whole-genome triplication in lettuce.</title>
        <authorList>
            <person name="Reyes-Chin-Wo S."/>
            <person name="Wang Z."/>
            <person name="Yang X."/>
            <person name="Kozik A."/>
            <person name="Arikit S."/>
            <person name="Song C."/>
            <person name="Xia L."/>
            <person name="Froenicke L."/>
            <person name="Lavelle D.O."/>
            <person name="Truco M.J."/>
            <person name="Xia R."/>
            <person name="Zhu S."/>
            <person name="Xu C."/>
            <person name="Xu H."/>
            <person name="Xu X."/>
            <person name="Cox K."/>
            <person name="Korf I."/>
            <person name="Meyers B.C."/>
            <person name="Michelmore R.W."/>
        </authorList>
    </citation>
    <scope>NUCLEOTIDE SEQUENCE [LARGE SCALE GENOMIC DNA]</scope>
    <source>
        <strain evidence="3">cv. Salinas</strain>
        <tissue evidence="2">Seedlings</tissue>
    </source>
</reference>
<feature type="transmembrane region" description="Helical" evidence="1">
    <location>
        <begin position="12"/>
        <end position="32"/>
    </location>
</feature>